<dbReference type="Proteomes" id="UP001154312">
    <property type="component" value="Unassembled WGS sequence"/>
</dbReference>
<dbReference type="InterPro" id="IPR036265">
    <property type="entry name" value="HIT-like_sf"/>
</dbReference>
<evidence type="ECO:0000313" key="1">
    <source>
        <dbReference type="EMBL" id="MDF9409090.1"/>
    </source>
</evidence>
<accession>A0A9X4H2S9</accession>
<keyword evidence="2" id="KW-1185">Reference proteome</keyword>
<proteinExistence type="predicted"/>
<dbReference type="AlphaFoldDB" id="A0A9X4H2S9"/>
<evidence type="ECO:0008006" key="3">
    <source>
        <dbReference type="Google" id="ProtNLM"/>
    </source>
</evidence>
<protein>
    <recommendedName>
        <fullName evidence="3">Galactose-1-phosphate uridylyltransferase</fullName>
    </recommendedName>
</protein>
<sequence length="347" mass="39801">MASKIAFQITNVENTFLDPRADFQPTTIKSQVRIDPLTGRTGHFSHFGAIKPQKLDIEKYLEPQIKGFCPFCGDKKNHVTPMFPEGLFQEGRLAMGEALLVPNLFPYDVYSSVVIMTNDHVVSLKNFDDEKLYNSFYLGIDFLKKVKGKSPSIPYQVMAWNYMPPSGGGLVHPHQQYFATERPGNQFTDEYRAAELFYNNHQVDYWTELIEEEHKHKDRYIGQVGDAHWLASFVSLGVLGEIICVFPGVFCIEDFTDAQVRHLVSGVQKVFCYYLENGIYSFNASLFWGAAGQKFFPAHFRIVPRTYLNTRDYAPDINFFQTVLQEPVSVVLPEDLGKEVRPYFIKK</sequence>
<dbReference type="RefSeq" id="WP_277444514.1">
    <property type="nucleotide sequence ID" value="NZ_JAKOAV010000023.1"/>
</dbReference>
<evidence type="ECO:0000313" key="2">
    <source>
        <dbReference type="Proteomes" id="UP001154312"/>
    </source>
</evidence>
<organism evidence="1 2">
    <name type="scientific">Pelotomaculum isophthalicicum JI</name>
    <dbReference type="NCBI Taxonomy" id="947010"/>
    <lineage>
        <taxon>Bacteria</taxon>
        <taxon>Bacillati</taxon>
        <taxon>Bacillota</taxon>
        <taxon>Clostridia</taxon>
        <taxon>Eubacteriales</taxon>
        <taxon>Desulfotomaculaceae</taxon>
        <taxon>Pelotomaculum</taxon>
    </lineage>
</organism>
<reference evidence="1" key="1">
    <citation type="submission" date="2022-02" db="EMBL/GenBank/DDBJ databases">
        <authorList>
            <person name="Leng L."/>
        </authorList>
    </citation>
    <scope>NUCLEOTIDE SEQUENCE</scope>
    <source>
        <strain evidence="1">JI</strain>
    </source>
</reference>
<dbReference type="Gene3D" id="3.30.428.10">
    <property type="entry name" value="HIT-like"/>
    <property type="match status" value="2"/>
</dbReference>
<gene>
    <name evidence="1" type="ORF">L7E55_12095</name>
</gene>
<dbReference type="SUPFAM" id="SSF54197">
    <property type="entry name" value="HIT-like"/>
    <property type="match status" value="1"/>
</dbReference>
<dbReference type="EMBL" id="JAKOAV010000023">
    <property type="protein sequence ID" value="MDF9409090.1"/>
    <property type="molecule type" value="Genomic_DNA"/>
</dbReference>
<name>A0A9X4H2S9_9FIRM</name>
<comment type="caution">
    <text evidence="1">The sequence shown here is derived from an EMBL/GenBank/DDBJ whole genome shotgun (WGS) entry which is preliminary data.</text>
</comment>